<evidence type="ECO:0000313" key="1">
    <source>
        <dbReference type="EMBL" id="WPB86108.1"/>
    </source>
</evidence>
<evidence type="ECO:0000313" key="2">
    <source>
        <dbReference type="Proteomes" id="UP001305521"/>
    </source>
</evidence>
<dbReference type="Proteomes" id="UP001305521">
    <property type="component" value="Chromosome"/>
</dbReference>
<keyword evidence="2" id="KW-1185">Reference proteome</keyword>
<gene>
    <name evidence="1" type="ORF">R9Z33_04365</name>
</gene>
<accession>A0ABZ0PLB9</accession>
<protein>
    <submittedName>
        <fullName evidence="1">Uncharacterized protein</fullName>
    </submittedName>
</protein>
<sequence length="88" mass="8306">MPTPSFSTRIAAAVLGGVILGAAATVGAQQGFTLLNGIVGLPPGSTGIVACVTPGGAALRNGVTPTTTVAMISTGSASQAAVLARCPA</sequence>
<dbReference type="EMBL" id="CP137852">
    <property type="protein sequence ID" value="WPB86108.1"/>
    <property type="molecule type" value="Genomic_DNA"/>
</dbReference>
<proteinExistence type="predicted"/>
<dbReference type="RefSeq" id="WP_318650085.1">
    <property type="nucleotide sequence ID" value="NZ_CP137852.1"/>
</dbReference>
<reference evidence="1 2" key="1">
    <citation type="submission" date="2023-11" db="EMBL/GenBank/DDBJ databases">
        <title>Arctic aerobic anoxygenic photoheterotroph Sediminicoccus rosea KRV36 adapts its photosynthesis to long days of polar summer.</title>
        <authorList>
            <person name="Tomasch J."/>
            <person name="Kopejtka K."/>
            <person name="Bily T."/>
            <person name="Gardiner A.T."/>
            <person name="Gardian Z."/>
            <person name="Shivaramu S."/>
            <person name="Koblizek M."/>
            <person name="Engelhardt F."/>
            <person name="Kaftan D."/>
        </authorList>
    </citation>
    <scope>NUCLEOTIDE SEQUENCE [LARGE SCALE GENOMIC DNA]</scope>
    <source>
        <strain evidence="1 2">R-30</strain>
    </source>
</reference>
<organism evidence="1 2">
    <name type="scientific">Sediminicoccus rosea</name>
    <dbReference type="NCBI Taxonomy" id="1225128"/>
    <lineage>
        <taxon>Bacteria</taxon>
        <taxon>Pseudomonadati</taxon>
        <taxon>Pseudomonadota</taxon>
        <taxon>Alphaproteobacteria</taxon>
        <taxon>Acetobacterales</taxon>
        <taxon>Roseomonadaceae</taxon>
        <taxon>Sediminicoccus</taxon>
    </lineage>
</organism>
<name>A0ABZ0PLB9_9PROT</name>